<keyword evidence="2" id="KW-0408">Iron</keyword>
<dbReference type="RefSeq" id="WP_090243162.1">
    <property type="nucleotide sequence ID" value="NZ_FNOU01000002.1"/>
</dbReference>
<keyword evidence="6" id="KW-1185">Reference proteome</keyword>
<sequence>MTQKKLGFGFMRLPLMRLEDPASVNIPVLEKMVDTFLARGFTYFDTAYMYHDFKSEMFLREVLVKRHSRDTFTVASKMPTMLLKSQNQVAEIFDEQLEKCGVDYFDYYLLHNLGVNNYAAAEKYGCFGFIQEKKAAGKIKHIGFSYHDSADLLEEILSAHPEVEFVQLQLNYLDWESESIQSRRCYEVATNHGVPVIVMEPIKGGTLAEVPKAAELLLKAQNPNGSMASWALRFAASLDNVMMVLSGMSDMDQLLDNISAMENFIPLSAEEGATLWEAIDMINASIAIPCTACGYCVEGCPQKIAIPKHFSLYNAEIQSDNKGFSTHSVYFNNLIMGSGKPSDCIECGQCEKACPQHLSIMEALKQVAETFE</sequence>
<dbReference type="Gene3D" id="3.30.70.20">
    <property type="match status" value="1"/>
</dbReference>
<dbReference type="OrthoDB" id="9773828at2"/>
<protein>
    <recommendedName>
        <fullName evidence="4">4Fe-4S ferredoxin-type domain-containing protein</fullName>
    </recommendedName>
</protein>
<evidence type="ECO:0000313" key="6">
    <source>
        <dbReference type="Proteomes" id="UP000199652"/>
    </source>
</evidence>
<accession>A0A1H3BEN0</accession>
<dbReference type="CDD" id="cd19096">
    <property type="entry name" value="AKR_Fe-S_oxidoreductase"/>
    <property type="match status" value="1"/>
</dbReference>
<dbReference type="GO" id="GO:0046872">
    <property type="term" value="F:metal ion binding"/>
    <property type="evidence" value="ECO:0007669"/>
    <property type="project" value="UniProtKB-KW"/>
</dbReference>
<proteinExistence type="predicted"/>
<dbReference type="Pfam" id="PF00248">
    <property type="entry name" value="Aldo_ket_red"/>
    <property type="match status" value="1"/>
</dbReference>
<dbReference type="GO" id="GO:0051536">
    <property type="term" value="F:iron-sulfur cluster binding"/>
    <property type="evidence" value="ECO:0007669"/>
    <property type="project" value="UniProtKB-KW"/>
</dbReference>
<keyword evidence="1" id="KW-0479">Metal-binding</keyword>
<dbReference type="InterPro" id="IPR017900">
    <property type="entry name" value="4Fe4S_Fe_S_CS"/>
</dbReference>
<keyword evidence="3" id="KW-0411">Iron-sulfur</keyword>
<dbReference type="Proteomes" id="UP000199652">
    <property type="component" value="Unassembled WGS sequence"/>
</dbReference>
<evidence type="ECO:0000256" key="2">
    <source>
        <dbReference type="ARBA" id="ARBA00023004"/>
    </source>
</evidence>
<dbReference type="PANTHER" id="PTHR43312">
    <property type="entry name" value="D-THREO-ALDOSE 1-DEHYDROGENASE"/>
    <property type="match status" value="1"/>
</dbReference>
<name>A0A1H3BEN0_EUBBA</name>
<gene>
    <name evidence="5" type="ORF">SAMN04488579_10242</name>
</gene>
<dbReference type="InterPro" id="IPR053135">
    <property type="entry name" value="AKR2_Oxidoreductase"/>
</dbReference>
<dbReference type="SUPFAM" id="SSF51430">
    <property type="entry name" value="NAD(P)-linked oxidoreductase"/>
    <property type="match status" value="1"/>
</dbReference>
<dbReference type="PANTHER" id="PTHR43312:SF2">
    <property type="entry name" value="OXIDOREDUCTASE"/>
    <property type="match status" value="1"/>
</dbReference>
<evidence type="ECO:0000256" key="3">
    <source>
        <dbReference type="ARBA" id="ARBA00023014"/>
    </source>
</evidence>
<dbReference type="PROSITE" id="PS51379">
    <property type="entry name" value="4FE4S_FER_2"/>
    <property type="match status" value="2"/>
</dbReference>
<dbReference type="InterPro" id="IPR017896">
    <property type="entry name" value="4Fe4S_Fe-S-bd"/>
</dbReference>
<dbReference type="InterPro" id="IPR023210">
    <property type="entry name" value="NADP_OxRdtase_dom"/>
</dbReference>
<dbReference type="Pfam" id="PF13187">
    <property type="entry name" value="Fer4_9"/>
    <property type="match status" value="1"/>
</dbReference>
<evidence type="ECO:0000313" key="5">
    <source>
        <dbReference type="EMBL" id="SDX40168.1"/>
    </source>
</evidence>
<reference evidence="6" key="1">
    <citation type="submission" date="2016-10" db="EMBL/GenBank/DDBJ databases">
        <authorList>
            <person name="Varghese N."/>
            <person name="Submissions S."/>
        </authorList>
    </citation>
    <scope>NUCLEOTIDE SEQUENCE [LARGE SCALE GENOMIC DNA]</scope>
    <source>
        <strain evidence="6">VPI 5359</strain>
    </source>
</reference>
<dbReference type="AlphaFoldDB" id="A0A1H3BEN0"/>
<dbReference type="SUPFAM" id="SSF46548">
    <property type="entry name" value="alpha-helical ferredoxin"/>
    <property type="match status" value="1"/>
</dbReference>
<dbReference type="InterPro" id="IPR036812">
    <property type="entry name" value="NAD(P)_OxRdtase_dom_sf"/>
</dbReference>
<dbReference type="STRING" id="1528.SAMN04488579_10242"/>
<dbReference type="Gene3D" id="3.20.20.100">
    <property type="entry name" value="NADP-dependent oxidoreductase domain"/>
    <property type="match status" value="1"/>
</dbReference>
<dbReference type="PROSITE" id="PS00198">
    <property type="entry name" value="4FE4S_FER_1"/>
    <property type="match status" value="1"/>
</dbReference>
<dbReference type="EMBL" id="FNOU01000002">
    <property type="protein sequence ID" value="SDX40168.1"/>
    <property type="molecule type" value="Genomic_DNA"/>
</dbReference>
<feature type="domain" description="4Fe-4S ferredoxin-type" evidence="4">
    <location>
        <begin position="278"/>
        <end position="310"/>
    </location>
</feature>
<evidence type="ECO:0000259" key="4">
    <source>
        <dbReference type="PROSITE" id="PS51379"/>
    </source>
</evidence>
<organism evidence="5 6">
    <name type="scientific">Eubacterium barkeri</name>
    <name type="common">Clostridium barkeri</name>
    <dbReference type="NCBI Taxonomy" id="1528"/>
    <lineage>
        <taxon>Bacteria</taxon>
        <taxon>Bacillati</taxon>
        <taxon>Bacillota</taxon>
        <taxon>Clostridia</taxon>
        <taxon>Eubacteriales</taxon>
        <taxon>Eubacteriaceae</taxon>
        <taxon>Eubacterium</taxon>
    </lineage>
</organism>
<feature type="domain" description="4Fe-4S ferredoxin-type" evidence="4">
    <location>
        <begin position="335"/>
        <end position="364"/>
    </location>
</feature>
<evidence type="ECO:0000256" key="1">
    <source>
        <dbReference type="ARBA" id="ARBA00022723"/>
    </source>
</evidence>